<keyword evidence="2" id="KW-0342">GTP-binding</keyword>
<dbReference type="PANTHER" id="PTHR23115">
    <property type="entry name" value="TRANSLATION FACTOR"/>
    <property type="match status" value="1"/>
</dbReference>
<accession>A0ABQ4XKF8</accession>
<organism evidence="4 5">
    <name type="scientific">Tanacetum coccineum</name>
    <dbReference type="NCBI Taxonomy" id="301880"/>
    <lineage>
        <taxon>Eukaryota</taxon>
        <taxon>Viridiplantae</taxon>
        <taxon>Streptophyta</taxon>
        <taxon>Embryophyta</taxon>
        <taxon>Tracheophyta</taxon>
        <taxon>Spermatophyta</taxon>
        <taxon>Magnoliopsida</taxon>
        <taxon>eudicotyledons</taxon>
        <taxon>Gunneridae</taxon>
        <taxon>Pentapetalae</taxon>
        <taxon>asterids</taxon>
        <taxon>campanulids</taxon>
        <taxon>Asterales</taxon>
        <taxon>Asteraceae</taxon>
        <taxon>Asteroideae</taxon>
        <taxon>Anthemideae</taxon>
        <taxon>Anthemidinae</taxon>
        <taxon>Tanacetum</taxon>
    </lineage>
</organism>
<dbReference type="Proteomes" id="UP001151760">
    <property type="component" value="Unassembled WGS sequence"/>
</dbReference>
<keyword evidence="5" id="KW-1185">Reference proteome</keyword>
<dbReference type="InterPro" id="IPR050100">
    <property type="entry name" value="TRAFAC_GTPase_members"/>
</dbReference>
<dbReference type="Gene3D" id="3.40.50.300">
    <property type="entry name" value="P-loop containing nucleotide triphosphate hydrolases"/>
    <property type="match status" value="1"/>
</dbReference>
<evidence type="ECO:0000313" key="4">
    <source>
        <dbReference type="EMBL" id="GJS65438.1"/>
    </source>
</evidence>
<reference evidence="4" key="2">
    <citation type="submission" date="2022-01" db="EMBL/GenBank/DDBJ databases">
        <authorList>
            <person name="Yamashiro T."/>
            <person name="Shiraishi A."/>
            <person name="Satake H."/>
            <person name="Nakayama K."/>
        </authorList>
    </citation>
    <scope>NUCLEOTIDE SEQUENCE</scope>
</reference>
<evidence type="ECO:0000256" key="1">
    <source>
        <dbReference type="ARBA" id="ARBA00022741"/>
    </source>
</evidence>
<proteinExistence type="predicted"/>
<keyword evidence="1" id="KW-0547">Nucleotide-binding</keyword>
<protein>
    <submittedName>
        <fullName evidence="4">Uncharacterized protein</fullName>
    </submittedName>
</protein>
<comment type="caution">
    <text evidence="4">The sequence shown here is derived from an EMBL/GenBank/DDBJ whole genome shotgun (WGS) entry which is preliminary data.</text>
</comment>
<gene>
    <name evidence="4" type="ORF">Tco_0680002</name>
</gene>
<name>A0ABQ4XKF8_9ASTR</name>
<reference evidence="4" key="1">
    <citation type="journal article" date="2022" name="Int. J. Mol. Sci.">
        <title>Draft Genome of Tanacetum Coccineum: Genomic Comparison of Closely Related Tanacetum-Family Plants.</title>
        <authorList>
            <person name="Yamashiro T."/>
            <person name="Shiraishi A."/>
            <person name="Nakayama K."/>
            <person name="Satake H."/>
        </authorList>
    </citation>
    <scope>NUCLEOTIDE SEQUENCE</scope>
</reference>
<sequence>MLAPSSGGMILYQAYGNLYAMTGRKAHLLEDKQIPVAGDGIASTKRRRCDQSSDGVRILATASRRGRLKEDLELSTWRRRQDCKATSSRRQLYKYKSVFKYKKLDDMQSGVSTTDAVRILEIAPAMANEHLLAGKSKVYYLWQPTTFLDPLNITAMACPALPICPLAKIEAERGILDLLKSNPMDMDTEDKENACPSSAASANSTSKGVSDEQLIYFNQTRMDDPTVNWSRQRYEEIVSKMSPFSNMTFLPISGLRGTNIQTRVKRDVCSWFNGQCLSEALDGIEVAPLNPNGPFSEPLEQDMAICLDEDDLIKQIHKEKELRNVNAGDLDQGRIYSHDRKGFSSHVTEYVKGCAGEEEGILKRSIIKLSAIDGFEFSLPVAICSGVANALVQYYGAFDYHIVFGKLSTINGFEKSLPKLFALD</sequence>
<feature type="compositionally biased region" description="Low complexity" evidence="3">
    <location>
        <begin position="197"/>
        <end position="206"/>
    </location>
</feature>
<dbReference type="EMBL" id="BQNB010009577">
    <property type="protein sequence ID" value="GJS65438.1"/>
    <property type="molecule type" value="Genomic_DNA"/>
</dbReference>
<evidence type="ECO:0000256" key="3">
    <source>
        <dbReference type="SAM" id="MobiDB-lite"/>
    </source>
</evidence>
<dbReference type="InterPro" id="IPR027417">
    <property type="entry name" value="P-loop_NTPase"/>
</dbReference>
<evidence type="ECO:0000313" key="5">
    <source>
        <dbReference type="Proteomes" id="UP001151760"/>
    </source>
</evidence>
<feature type="region of interest" description="Disordered" evidence="3">
    <location>
        <begin position="187"/>
        <end position="206"/>
    </location>
</feature>
<evidence type="ECO:0000256" key="2">
    <source>
        <dbReference type="ARBA" id="ARBA00023134"/>
    </source>
</evidence>